<dbReference type="InterPro" id="IPR022712">
    <property type="entry name" value="Beta_Casp"/>
</dbReference>
<accession>A0AAJ5IAW3</accession>
<dbReference type="InterPro" id="IPR050698">
    <property type="entry name" value="MBL"/>
</dbReference>
<evidence type="ECO:0000313" key="5">
    <source>
        <dbReference type="Proteomes" id="UP001058744"/>
    </source>
</evidence>
<dbReference type="GO" id="GO:0004521">
    <property type="term" value="F:RNA endonuclease activity"/>
    <property type="evidence" value="ECO:0007669"/>
    <property type="project" value="TreeGrafter"/>
</dbReference>
<feature type="domain" description="Metallo-beta-lactamase" evidence="2">
    <location>
        <begin position="16"/>
        <end position="242"/>
    </location>
</feature>
<proteinExistence type="predicted"/>
<dbReference type="PANTHER" id="PTHR11203">
    <property type="entry name" value="CLEAVAGE AND POLYADENYLATION SPECIFICITY FACTOR FAMILY MEMBER"/>
    <property type="match status" value="1"/>
</dbReference>
<evidence type="ECO:0000313" key="4">
    <source>
        <dbReference type="EMBL" id="UUC20198.1"/>
    </source>
</evidence>
<gene>
    <name evidence="4" type="ORF">NOV18_06770</name>
</gene>
<dbReference type="Gene3D" id="3.60.15.10">
    <property type="entry name" value="Ribonuclease Z/Hydroxyacylglutathione hydrolase-like"/>
    <property type="match status" value="1"/>
</dbReference>
<dbReference type="SMART" id="SM01027">
    <property type="entry name" value="Beta-Casp"/>
    <property type="match status" value="1"/>
</dbReference>
<evidence type="ECO:0000259" key="2">
    <source>
        <dbReference type="SMART" id="SM00849"/>
    </source>
</evidence>
<dbReference type="InterPro" id="IPR001279">
    <property type="entry name" value="Metallo-B-lactamas"/>
</dbReference>
<dbReference type="Pfam" id="PF00753">
    <property type="entry name" value="Lactamase_B"/>
    <property type="match status" value="1"/>
</dbReference>
<dbReference type="GO" id="GO:0016787">
    <property type="term" value="F:hydrolase activity"/>
    <property type="evidence" value="ECO:0007669"/>
    <property type="project" value="UniProtKB-KW"/>
</dbReference>
<sequence length="497" mass="54051">MEYPSLSHHGGTRGVTGSCHQLHLDAVTSLLVDCGLEQGADVAPGAEFAPLAFDIQGIQALVVTHVHLDHVGRIPALLAAGFRGPILCSEPSAKLLPLVLEDAYKLGISADPVQVDRYLALLQRLIVALPFEQWHPVVECGGVACSIRLQRAGHLLGSAYVECDVRYPGIEPSSRIVFSGDLGAPGNPLLRPVQPPERADVLVLESTYGDRLHPDRSDRQQRLEVAIDRALANGGTILIPAFSLGRTQELLYEIEGILHRKALLNKAGPAPDGDPLDWSQLPIILDSPLAQRITGVYRELHDYWNAEARARLAEGCDPLGFSQLICVDTHARHQQVVNYLKSTGRPAIVIAGNGMCSGGRIVNYLKAMLGDPRHEVMFVGYQARGTPGAVIQASEGAKGFVRIDLDGEMYEIRAKVMTLGGYSGHSDQVGLVRFAQGCNARWIVLVHGEGRGKQVLAKALRRAFAQVGHEVCVTMAAWPSRGVWRKEWFLSEREGFL</sequence>
<organism evidence="4 5">
    <name type="scientific">Pseudomonas asiatica</name>
    <dbReference type="NCBI Taxonomy" id="2219225"/>
    <lineage>
        <taxon>Bacteria</taxon>
        <taxon>Pseudomonadati</taxon>
        <taxon>Pseudomonadota</taxon>
        <taxon>Gammaproteobacteria</taxon>
        <taxon>Pseudomonadales</taxon>
        <taxon>Pseudomonadaceae</taxon>
        <taxon>Pseudomonas</taxon>
    </lineage>
</organism>
<dbReference type="RefSeq" id="WP_173895757.1">
    <property type="nucleotide sequence ID" value="NZ_CP101700.1"/>
</dbReference>
<dbReference type="InterPro" id="IPR011108">
    <property type="entry name" value="RMMBL"/>
</dbReference>
<dbReference type="AlphaFoldDB" id="A0AAJ5IAW3"/>
<dbReference type="PANTHER" id="PTHR11203:SF37">
    <property type="entry name" value="INTEGRATOR COMPLEX SUBUNIT 11"/>
    <property type="match status" value="1"/>
</dbReference>
<dbReference type="EMBL" id="CP101700">
    <property type="protein sequence ID" value="UUC20198.1"/>
    <property type="molecule type" value="Genomic_DNA"/>
</dbReference>
<dbReference type="InterPro" id="IPR036866">
    <property type="entry name" value="RibonucZ/Hydroxyglut_hydro"/>
</dbReference>
<dbReference type="Pfam" id="PF07521">
    <property type="entry name" value="RMMBL"/>
    <property type="match status" value="1"/>
</dbReference>
<keyword evidence="1" id="KW-0378">Hydrolase</keyword>
<dbReference type="SMART" id="SM00849">
    <property type="entry name" value="Lactamase_B"/>
    <property type="match status" value="1"/>
</dbReference>
<dbReference type="Proteomes" id="UP001058744">
    <property type="component" value="Chromosome"/>
</dbReference>
<evidence type="ECO:0000256" key="1">
    <source>
        <dbReference type="ARBA" id="ARBA00022801"/>
    </source>
</evidence>
<reference evidence="4" key="1">
    <citation type="submission" date="2022-07" db="EMBL/GenBank/DDBJ databases">
        <title>Complete genome of MD9.</title>
        <authorList>
            <person name="Cao G."/>
        </authorList>
    </citation>
    <scope>NUCLEOTIDE SEQUENCE</scope>
    <source>
        <strain evidence="4">MD9</strain>
    </source>
</reference>
<name>A0AAJ5IAW3_9PSED</name>
<dbReference type="CDD" id="cd16295">
    <property type="entry name" value="TTHA0252-CPSF-like_MBL-fold"/>
    <property type="match status" value="1"/>
</dbReference>
<dbReference type="Gene3D" id="3.40.50.10890">
    <property type="match status" value="1"/>
</dbReference>
<feature type="domain" description="Beta-Casp" evidence="3">
    <location>
        <begin position="247"/>
        <end position="391"/>
    </location>
</feature>
<evidence type="ECO:0000259" key="3">
    <source>
        <dbReference type="SMART" id="SM01027"/>
    </source>
</evidence>
<dbReference type="SUPFAM" id="SSF56281">
    <property type="entry name" value="Metallo-hydrolase/oxidoreductase"/>
    <property type="match status" value="1"/>
</dbReference>
<dbReference type="Pfam" id="PF10996">
    <property type="entry name" value="Beta-Casp"/>
    <property type="match status" value="1"/>
</dbReference>
<protein>
    <submittedName>
        <fullName evidence="4">MBL fold metallo-hydrolase</fullName>
    </submittedName>
</protein>